<dbReference type="GO" id="GO:0032259">
    <property type="term" value="P:methylation"/>
    <property type="evidence" value="ECO:0007669"/>
    <property type="project" value="UniProtKB-KW"/>
</dbReference>
<dbReference type="InterPro" id="IPR004033">
    <property type="entry name" value="UbiE/COQ5_MeTrFase"/>
</dbReference>
<protein>
    <submittedName>
        <fullName evidence="5">Methyltransferase type 11</fullName>
    </submittedName>
</protein>
<keyword evidence="3" id="KW-0175">Coiled coil</keyword>
<evidence type="ECO:0000256" key="1">
    <source>
        <dbReference type="ARBA" id="ARBA00022603"/>
    </source>
</evidence>
<dbReference type="Proteomes" id="UP001050975">
    <property type="component" value="Unassembled WGS sequence"/>
</dbReference>
<dbReference type="Gene3D" id="3.40.50.150">
    <property type="entry name" value="Vaccinia Virus protein VP39"/>
    <property type="match status" value="1"/>
</dbReference>
<evidence type="ECO:0000256" key="3">
    <source>
        <dbReference type="SAM" id="Coils"/>
    </source>
</evidence>
<reference evidence="5" key="1">
    <citation type="submission" date="2019-10" db="EMBL/GenBank/DDBJ databases">
        <title>Draft genome sequece of Microseira wollei NIES-4236.</title>
        <authorList>
            <person name="Yamaguchi H."/>
            <person name="Suzuki S."/>
            <person name="Kawachi M."/>
        </authorList>
    </citation>
    <scope>NUCLEOTIDE SEQUENCE</scope>
    <source>
        <strain evidence="5">NIES-4236</strain>
    </source>
</reference>
<accession>A0AAV3X5E9</accession>
<dbReference type="EMBL" id="BLAY01000013">
    <property type="protein sequence ID" value="GET36436.1"/>
    <property type="molecule type" value="Genomic_DNA"/>
</dbReference>
<dbReference type="CDD" id="cd02440">
    <property type="entry name" value="AdoMet_MTases"/>
    <property type="match status" value="1"/>
</dbReference>
<dbReference type="AlphaFoldDB" id="A0AAV3X5E9"/>
<proteinExistence type="predicted"/>
<dbReference type="PROSITE" id="PS51608">
    <property type="entry name" value="SAM_MT_UBIE"/>
    <property type="match status" value="1"/>
</dbReference>
<evidence type="ECO:0000256" key="2">
    <source>
        <dbReference type="ARBA" id="ARBA00022679"/>
    </source>
</evidence>
<sequence>MSNQLKLEEYKKQIADLYSRRSDTYDQSEWHQQIAHRLVEYAQIGRGHQVLDIATGTGMVAIEAAQIVGDEGRVIAVDISKGMLEQLQRKIEALKLNNIEIMLADAEALELPENSCDRILCSSALIWLMDIPATLRIWHQFLKPGGIIGFHGFADTAFIGGVIQKQVLKKYGVSLIYNDITGTAEKCHNLLQQAGYEQIEVKTEQYGNYISLEQAKQMWIANPNSPTPGLLTNPLSQLSPAQLEQAKAEFDAELETLVTEQGIWNDITIYFTLGRKNPS</sequence>
<dbReference type="PANTHER" id="PTHR43861">
    <property type="entry name" value="TRANS-ACONITATE 2-METHYLTRANSFERASE-RELATED"/>
    <property type="match status" value="1"/>
</dbReference>
<feature type="coiled-coil region" evidence="3">
    <location>
        <begin position="77"/>
        <end position="104"/>
    </location>
</feature>
<evidence type="ECO:0000259" key="4">
    <source>
        <dbReference type="Pfam" id="PF13649"/>
    </source>
</evidence>
<feature type="domain" description="Methyltransferase" evidence="4">
    <location>
        <begin position="50"/>
        <end position="146"/>
    </location>
</feature>
<dbReference type="InterPro" id="IPR041698">
    <property type="entry name" value="Methyltransf_25"/>
</dbReference>
<dbReference type="PANTHER" id="PTHR43861:SF1">
    <property type="entry name" value="TRANS-ACONITATE 2-METHYLTRANSFERASE"/>
    <property type="match status" value="1"/>
</dbReference>
<comment type="caution">
    <text evidence="5">The sequence shown here is derived from an EMBL/GenBank/DDBJ whole genome shotgun (WGS) entry which is preliminary data.</text>
</comment>
<name>A0AAV3X5E9_9CYAN</name>
<gene>
    <name evidence="5" type="ORF">MiSe_11870</name>
</gene>
<keyword evidence="1 5" id="KW-0489">Methyltransferase</keyword>
<dbReference type="SUPFAM" id="SSF53335">
    <property type="entry name" value="S-adenosyl-L-methionine-dependent methyltransferases"/>
    <property type="match status" value="1"/>
</dbReference>
<keyword evidence="2" id="KW-0808">Transferase</keyword>
<evidence type="ECO:0000313" key="6">
    <source>
        <dbReference type="Proteomes" id="UP001050975"/>
    </source>
</evidence>
<dbReference type="RefSeq" id="WP_226576010.1">
    <property type="nucleotide sequence ID" value="NZ_BLAY01000013.1"/>
</dbReference>
<dbReference type="GO" id="GO:0008168">
    <property type="term" value="F:methyltransferase activity"/>
    <property type="evidence" value="ECO:0007669"/>
    <property type="project" value="UniProtKB-KW"/>
</dbReference>
<organism evidence="5 6">
    <name type="scientific">Microseira wollei NIES-4236</name>
    <dbReference type="NCBI Taxonomy" id="2530354"/>
    <lineage>
        <taxon>Bacteria</taxon>
        <taxon>Bacillati</taxon>
        <taxon>Cyanobacteriota</taxon>
        <taxon>Cyanophyceae</taxon>
        <taxon>Oscillatoriophycideae</taxon>
        <taxon>Aerosakkonematales</taxon>
        <taxon>Aerosakkonemataceae</taxon>
        <taxon>Microseira</taxon>
    </lineage>
</organism>
<evidence type="ECO:0000313" key="5">
    <source>
        <dbReference type="EMBL" id="GET36436.1"/>
    </source>
</evidence>
<keyword evidence="6" id="KW-1185">Reference proteome</keyword>
<dbReference type="InterPro" id="IPR029063">
    <property type="entry name" value="SAM-dependent_MTases_sf"/>
</dbReference>
<dbReference type="Pfam" id="PF13649">
    <property type="entry name" value="Methyltransf_25"/>
    <property type="match status" value="1"/>
</dbReference>